<gene>
    <name evidence="3" type="ORF">MNB_SUP05-SYMBIONT-5-1241</name>
</gene>
<accession>A0A1W1E1X3</accession>
<dbReference type="Pfam" id="PF03625">
    <property type="entry name" value="DUF302"/>
    <property type="match status" value="1"/>
</dbReference>
<feature type="transmembrane region" description="Helical" evidence="1">
    <location>
        <begin position="6"/>
        <end position="24"/>
    </location>
</feature>
<dbReference type="InterPro" id="IPR035923">
    <property type="entry name" value="TT1751-like_sf"/>
</dbReference>
<evidence type="ECO:0000259" key="2">
    <source>
        <dbReference type="Pfam" id="PF03625"/>
    </source>
</evidence>
<keyword evidence="1" id="KW-0472">Membrane</keyword>
<evidence type="ECO:0000313" key="3">
    <source>
        <dbReference type="EMBL" id="SFV87974.1"/>
    </source>
</evidence>
<dbReference type="Gene3D" id="3.30.310.70">
    <property type="entry name" value="TT1751-like domain"/>
    <property type="match status" value="1"/>
</dbReference>
<keyword evidence="1" id="KW-0812">Transmembrane</keyword>
<proteinExistence type="predicted"/>
<dbReference type="SUPFAM" id="SSF103247">
    <property type="entry name" value="TT1751-like"/>
    <property type="match status" value="1"/>
</dbReference>
<name>A0A1W1E1X3_9ZZZZ</name>
<protein>
    <recommendedName>
        <fullName evidence="2">DUF302 domain-containing protein</fullName>
    </recommendedName>
</protein>
<dbReference type="AlphaFoldDB" id="A0A1W1E1X3"/>
<evidence type="ECO:0000256" key="1">
    <source>
        <dbReference type="SAM" id="Phobius"/>
    </source>
</evidence>
<dbReference type="CDD" id="cd14797">
    <property type="entry name" value="DUF302"/>
    <property type="match status" value="1"/>
</dbReference>
<feature type="domain" description="DUF302" evidence="2">
    <location>
        <begin position="113"/>
        <end position="172"/>
    </location>
</feature>
<organism evidence="3">
    <name type="scientific">hydrothermal vent metagenome</name>
    <dbReference type="NCBI Taxonomy" id="652676"/>
    <lineage>
        <taxon>unclassified sequences</taxon>
        <taxon>metagenomes</taxon>
        <taxon>ecological metagenomes</taxon>
    </lineage>
</organism>
<dbReference type="EMBL" id="FPHZ01000119">
    <property type="protein sequence ID" value="SFV87974.1"/>
    <property type="molecule type" value="Genomic_DNA"/>
</dbReference>
<sequence length="213" mass="24059">MKVIQFIKWVLIIIGAVSTYYMVLLQAQYGVTSKVISEMISPELHPEAMEKVYMPMTNILLDTNDITMASIVRDKVSDDMKGENLLETIENIEEAMGEVVIERNIKDVGQLPLSEQVELQLDKKQRFLKIYQYCKPTTAMIMVDHSDAFSAYLPCRIALIEDKSGQLWLYSLNMDMMVYGGAPLPDDLLKLALEVKKTMTAIQKAGAGIEVDE</sequence>
<dbReference type="InterPro" id="IPR005180">
    <property type="entry name" value="DUF302"/>
</dbReference>
<reference evidence="3" key="1">
    <citation type="submission" date="2016-10" db="EMBL/GenBank/DDBJ databases">
        <authorList>
            <person name="de Groot N.N."/>
        </authorList>
    </citation>
    <scope>NUCLEOTIDE SEQUENCE</scope>
</reference>
<keyword evidence="1" id="KW-1133">Transmembrane helix</keyword>